<dbReference type="SMART" id="SM00320">
    <property type="entry name" value="WD40"/>
    <property type="match status" value="2"/>
</dbReference>
<dbReference type="InterPro" id="IPR015943">
    <property type="entry name" value="WD40/YVTN_repeat-like_dom_sf"/>
</dbReference>
<accession>A0A0L0FFS7</accession>
<proteinExistence type="predicted"/>
<dbReference type="SUPFAM" id="SSF101908">
    <property type="entry name" value="Putative isomerase YbhE"/>
    <property type="match status" value="1"/>
</dbReference>
<dbReference type="eggNOG" id="KOG4532">
    <property type="taxonomic scope" value="Eukaryota"/>
</dbReference>
<dbReference type="PANTHER" id="PTHR43991:SF9">
    <property type="entry name" value="DUF2415 DOMAIN-CONTAINING PROTEIN"/>
    <property type="match status" value="1"/>
</dbReference>
<dbReference type="Proteomes" id="UP000054560">
    <property type="component" value="Unassembled WGS sequence"/>
</dbReference>
<dbReference type="Pfam" id="PF10313">
    <property type="entry name" value="DUF2415"/>
    <property type="match status" value="1"/>
</dbReference>
<dbReference type="OrthoDB" id="64353at2759"/>
<keyword evidence="3" id="KW-1185">Reference proteome</keyword>
<dbReference type="Gene3D" id="2.130.10.10">
    <property type="entry name" value="YVTN repeat-like/Quinoprotein amine dehydrogenase"/>
    <property type="match status" value="1"/>
</dbReference>
<organism evidence="2 3">
    <name type="scientific">Sphaeroforma arctica JP610</name>
    <dbReference type="NCBI Taxonomy" id="667725"/>
    <lineage>
        <taxon>Eukaryota</taxon>
        <taxon>Ichthyosporea</taxon>
        <taxon>Ichthyophonida</taxon>
        <taxon>Sphaeroforma</taxon>
    </lineage>
</organism>
<dbReference type="RefSeq" id="XP_014149492.1">
    <property type="nucleotide sequence ID" value="XM_014294017.1"/>
</dbReference>
<feature type="domain" description="DUF2415" evidence="1">
    <location>
        <begin position="184"/>
        <end position="221"/>
    </location>
</feature>
<dbReference type="EMBL" id="KQ243534">
    <property type="protein sequence ID" value="KNC75590.1"/>
    <property type="molecule type" value="Genomic_DNA"/>
</dbReference>
<dbReference type="STRING" id="667725.A0A0L0FFS7"/>
<sequence>VTPIMPDLSFKPNSLCSKFGYVVAGGQRSQLVVKNLVGGRSHTVSLGGSINNSMGMYRTDTGIRLLVSNNDESVKVYSLSGMDHIVDIAIPFAVNNTAVSPDNRTMLVVGDSKVGLFYDIRGGTYTRTTSFNACQNAAFSCNWNYAGDKVAVACQDGSIAVWDMKYLSKPLTSISSSQSPNTSGACRGVKFSHSSSMDLLVFTEHESLVHVVDTRAYVEKQTLRPSPDLTQGVAGVTFSSDAKKLFVAMECGVYEYAIDTMQRRRFAAGGLL</sequence>
<evidence type="ECO:0000313" key="2">
    <source>
        <dbReference type="EMBL" id="KNC75590.1"/>
    </source>
</evidence>
<gene>
    <name evidence="2" type="ORF">SARC_11888</name>
</gene>
<reference evidence="2 3" key="1">
    <citation type="submission" date="2011-02" db="EMBL/GenBank/DDBJ databases">
        <title>The Genome Sequence of Sphaeroforma arctica JP610.</title>
        <authorList>
            <consortium name="The Broad Institute Genome Sequencing Platform"/>
            <person name="Russ C."/>
            <person name="Cuomo C."/>
            <person name="Young S.K."/>
            <person name="Zeng Q."/>
            <person name="Gargeya S."/>
            <person name="Alvarado L."/>
            <person name="Berlin A."/>
            <person name="Chapman S.B."/>
            <person name="Chen Z."/>
            <person name="Freedman E."/>
            <person name="Gellesch M."/>
            <person name="Goldberg J."/>
            <person name="Griggs A."/>
            <person name="Gujja S."/>
            <person name="Heilman E."/>
            <person name="Heiman D."/>
            <person name="Howarth C."/>
            <person name="Mehta T."/>
            <person name="Neiman D."/>
            <person name="Pearson M."/>
            <person name="Roberts A."/>
            <person name="Saif S."/>
            <person name="Shea T."/>
            <person name="Shenoy N."/>
            <person name="Sisk P."/>
            <person name="Stolte C."/>
            <person name="Sykes S."/>
            <person name="White J."/>
            <person name="Yandava C."/>
            <person name="Burger G."/>
            <person name="Gray M.W."/>
            <person name="Holland P.W.H."/>
            <person name="King N."/>
            <person name="Lang F.B.F."/>
            <person name="Roger A.J."/>
            <person name="Ruiz-Trillo I."/>
            <person name="Haas B."/>
            <person name="Nusbaum C."/>
            <person name="Birren B."/>
        </authorList>
    </citation>
    <scope>NUCLEOTIDE SEQUENCE [LARGE SCALE GENOMIC DNA]</scope>
    <source>
        <strain evidence="2 3">JP610</strain>
    </source>
</reference>
<dbReference type="PANTHER" id="PTHR43991">
    <property type="entry name" value="WD REPEAT PROTEIN (AFU_ORTHOLOGUE AFUA_8G05640)-RELATED"/>
    <property type="match status" value="1"/>
</dbReference>
<dbReference type="AlphaFoldDB" id="A0A0L0FFS7"/>
<dbReference type="InterPro" id="IPR019417">
    <property type="entry name" value="DUF2415"/>
</dbReference>
<dbReference type="GeneID" id="25912392"/>
<name>A0A0L0FFS7_9EUKA</name>
<evidence type="ECO:0000259" key="1">
    <source>
        <dbReference type="Pfam" id="PF10313"/>
    </source>
</evidence>
<evidence type="ECO:0000313" key="3">
    <source>
        <dbReference type="Proteomes" id="UP000054560"/>
    </source>
</evidence>
<dbReference type="InterPro" id="IPR001680">
    <property type="entry name" value="WD40_rpt"/>
</dbReference>
<feature type="non-terminal residue" evidence="2">
    <location>
        <position position="1"/>
    </location>
</feature>
<protein>
    <recommendedName>
        <fullName evidence="1">DUF2415 domain-containing protein</fullName>
    </recommendedName>
</protein>